<dbReference type="PROSITE" id="PS50931">
    <property type="entry name" value="HTH_LYSR"/>
    <property type="match status" value="1"/>
</dbReference>
<protein>
    <submittedName>
        <fullName evidence="6">Transcriptional regulator</fullName>
    </submittedName>
</protein>
<keyword evidence="3" id="KW-0238">DNA-binding</keyword>
<reference evidence="6" key="2">
    <citation type="submission" date="2020-09" db="EMBL/GenBank/DDBJ databases">
        <authorList>
            <person name="Sun Q."/>
            <person name="Zhou Y."/>
        </authorList>
    </citation>
    <scope>NUCLEOTIDE SEQUENCE</scope>
    <source>
        <strain evidence="6">CGMCC 1.10998</strain>
    </source>
</reference>
<dbReference type="GO" id="GO:0003677">
    <property type="term" value="F:DNA binding"/>
    <property type="evidence" value="ECO:0007669"/>
    <property type="project" value="UniProtKB-KW"/>
</dbReference>
<dbReference type="EMBL" id="BMED01000001">
    <property type="protein sequence ID" value="GGC58557.1"/>
    <property type="molecule type" value="Genomic_DNA"/>
</dbReference>
<gene>
    <name evidence="6" type="ORF">GCM10011396_01780</name>
</gene>
<dbReference type="CDD" id="cd08414">
    <property type="entry name" value="PBP2_LTTR_aromatics_like"/>
    <property type="match status" value="1"/>
</dbReference>
<feature type="domain" description="HTH lysR-type" evidence="5">
    <location>
        <begin position="1"/>
        <end position="58"/>
    </location>
</feature>
<dbReference type="AlphaFoldDB" id="A0A916XB12"/>
<sequence>MELRHLRYFVTVAEELHFTRAAERLHIGQPPLSQQIQALEQEIGVQLLERSKRWVRLTPAGKSFLEDARKILALSEQAGQTARRAGRGEIGELRIGFTPSTPFTEIFPAVINLFRTEFPQVTLGLREMPTMRQLAAIEERQLDLGFIRPTEVEVGKTISLTVLSSDPLMLVMPAKHRLAGHKSVPFEELAAESFIMYPHQVGTGLSRQVQRLCREAGFEPRIAQEAQEASTIIGLVAAGCGISILPESFRKIRLEGVTYRPMAGKSSRTALMLATLAAENNVITDAFLRLAASVADQGRAAHEPAVSGS</sequence>
<dbReference type="Pfam" id="PF00126">
    <property type="entry name" value="HTH_1"/>
    <property type="match status" value="1"/>
</dbReference>
<dbReference type="GO" id="GO:0003700">
    <property type="term" value="F:DNA-binding transcription factor activity"/>
    <property type="evidence" value="ECO:0007669"/>
    <property type="project" value="InterPro"/>
</dbReference>
<dbReference type="InterPro" id="IPR036390">
    <property type="entry name" value="WH_DNA-bd_sf"/>
</dbReference>
<dbReference type="SUPFAM" id="SSF53850">
    <property type="entry name" value="Periplasmic binding protein-like II"/>
    <property type="match status" value="1"/>
</dbReference>
<dbReference type="InterPro" id="IPR036388">
    <property type="entry name" value="WH-like_DNA-bd_sf"/>
</dbReference>
<comment type="similarity">
    <text evidence="1">Belongs to the LysR transcriptional regulatory family.</text>
</comment>
<dbReference type="Gene3D" id="1.10.10.10">
    <property type="entry name" value="Winged helix-like DNA-binding domain superfamily/Winged helix DNA-binding domain"/>
    <property type="match status" value="1"/>
</dbReference>
<dbReference type="Pfam" id="PF03466">
    <property type="entry name" value="LysR_substrate"/>
    <property type="match status" value="1"/>
</dbReference>
<dbReference type="PANTHER" id="PTHR30346">
    <property type="entry name" value="TRANSCRIPTIONAL DUAL REGULATOR HCAR-RELATED"/>
    <property type="match status" value="1"/>
</dbReference>
<proteinExistence type="inferred from homology"/>
<evidence type="ECO:0000259" key="5">
    <source>
        <dbReference type="PROSITE" id="PS50931"/>
    </source>
</evidence>
<dbReference type="PRINTS" id="PR00039">
    <property type="entry name" value="HTHLYSR"/>
</dbReference>
<keyword evidence="4" id="KW-0804">Transcription</keyword>
<evidence type="ECO:0000313" key="6">
    <source>
        <dbReference type="EMBL" id="GGC58557.1"/>
    </source>
</evidence>
<dbReference type="InterPro" id="IPR005119">
    <property type="entry name" value="LysR_subst-bd"/>
</dbReference>
<comment type="caution">
    <text evidence="6">The sequence shown here is derived from an EMBL/GenBank/DDBJ whole genome shotgun (WGS) entry which is preliminary data.</text>
</comment>
<organism evidence="6 7">
    <name type="scientific">Undibacterium terreum</name>
    <dbReference type="NCBI Taxonomy" id="1224302"/>
    <lineage>
        <taxon>Bacteria</taxon>
        <taxon>Pseudomonadati</taxon>
        <taxon>Pseudomonadota</taxon>
        <taxon>Betaproteobacteria</taxon>
        <taxon>Burkholderiales</taxon>
        <taxon>Oxalobacteraceae</taxon>
        <taxon>Undibacterium</taxon>
    </lineage>
</organism>
<dbReference type="FunFam" id="1.10.10.10:FF:000001">
    <property type="entry name" value="LysR family transcriptional regulator"/>
    <property type="match status" value="1"/>
</dbReference>
<dbReference type="Proteomes" id="UP000637423">
    <property type="component" value="Unassembled WGS sequence"/>
</dbReference>
<evidence type="ECO:0000313" key="7">
    <source>
        <dbReference type="Proteomes" id="UP000637423"/>
    </source>
</evidence>
<evidence type="ECO:0000256" key="3">
    <source>
        <dbReference type="ARBA" id="ARBA00023125"/>
    </source>
</evidence>
<dbReference type="Gene3D" id="3.40.190.10">
    <property type="entry name" value="Periplasmic binding protein-like II"/>
    <property type="match status" value="2"/>
</dbReference>
<dbReference type="RefSeq" id="WP_188564116.1">
    <property type="nucleotide sequence ID" value="NZ_BMED01000001.1"/>
</dbReference>
<evidence type="ECO:0000256" key="1">
    <source>
        <dbReference type="ARBA" id="ARBA00009437"/>
    </source>
</evidence>
<name>A0A916XB12_9BURK</name>
<reference evidence="6" key="1">
    <citation type="journal article" date="2014" name="Int. J. Syst. Evol. Microbiol.">
        <title>Complete genome sequence of Corynebacterium casei LMG S-19264T (=DSM 44701T), isolated from a smear-ripened cheese.</title>
        <authorList>
            <consortium name="US DOE Joint Genome Institute (JGI-PGF)"/>
            <person name="Walter F."/>
            <person name="Albersmeier A."/>
            <person name="Kalinowski J."/>
            <person name="Ruckert C."/>
        </authorList>
    </citation>
    <scope>NUCLEOTIDE SEQUENCE</scope>
    <source>
        <strain evidence="6">CGMCC 1.10998</strain>
    </source>
</reference>
<keyword evidence="7" id="KW-1185">Reference proteome</keyword>
<dbReference type="PANTHER" id="PTHR30346:SF17">
    <property type="entry name" value="LYSR FAMILY TRANSCRIPTIONAL REGULATOR"/>
    <property type="match status" value="1"/>
</dbReference>
<dbReference type="InterPro" id="IPR000847">
    <property type="entry name" value="LysR_HTH_N"/>
</dbReference>
<dbReference type="GO" id="GO:0032993">
    <property type="term" value="C:protein-DNA complex"/>
    <property type="evidence" value="ECO:0007669"/>
    <property type="project" value="TreeGrafter"/>
</dbReference>
<evidence type="ECO:0000256" key="2">
    <source>
        <dbReference type="ARBA" id="ARBA00023015"/>
    </source>
</evidence>
<evidence type="ECO:0000256" key="4">
    <source>
        <dbReference type="ARBA" id="ARBA00023163"/>
    </source>
</evidence>
<accession>A0A916XB12</accession>
<dbReference type="SUPFAM" id="SSF46785">
    <property type="entry name" value="Winged helix' DNA-binding domain"/>
    <property type="match status" value="1"/>
</dbReference>
<keyword evidence="2" id="KW-0805">Transcription regulation</keyword>